<reference evidence="8 9" key="1">
    <citation type="submission" date="2024-08" db="EMBL/GenBank/DDBJ databases">
        <authorList>
            <person name="Cucini C."/>
            <person name="Frati F."/>
        </authorList>
    </citation>
    <scope>NUCLEOTIDE SEQUENCE [LARGE SCALE GENOMIC DNA]</scope>
</reference>
<evidence type="ECO:0000256" key="2">
    <source>
        <dbReference type="ARBA" id="ARBA00022771"/>
    </source>
</evidence>
<feature type="compositionally biased region" description="Polar residues" evidence="5">
    <location>
        <begin position="297"/>
        <end position="307"/>
    </location>
</feature>
<dbReference type="Pfam" id="PF13771">
    <property type="entry name" value="zf-HC5HC2H"/>
    <property type="match status" value="1"/>
</dbReference>
<dbReference type="PROSITE" id="PS51805">
    <property type="entry name" value="EPHD"/>
    <property type="match status" value="1"/>
</dbReference>
<dbReference type="Gene3D" id="3.30.40.10">
    <property type="entry name" value="Zinc/RING finger domain, C3HC4 (zinc finger)"/>
    <property type="match status" value="3"/>
</dbReference>
<comment type="caution">
    <text evidence="8">The sequence shown here is derived from an EMBL/GenBank/DDBJ whole genome shotgun (WGS) entry which is preliminary data.</text>
</comment>
<evidence type="ECO:0000259" key="6">
    <source>
        <dbReference type="PROSITE" id="PS50089"/>
    </source>
</evidence>
<dbReference type="InterPro" id="IPR059102">
    <property type="entry name" value="PHD_PHF7/G2E3-like"/>
</dbReference>
<dbReference type="InterPro" id="IPR051188">
    <property type="entry name" value="PHD-type_Zinc_Finger"/>
</dbReference>
<dbReference type="InterPro" id="IPR011011">
    <property type="entry name" value="Znf_FYVE_PHD"/>
</dbReference>
<dbReference type="EMBL" id="CAXLJM020000022">
    <property type="protein sequence ID" value="CAL8088248.1"/>
    <property type="molecule type" value="Genomic_DNA"/>
</dbReference>
<proteinExistence type="predicted"/>
<accession>A0ABP1Q5Q2</accession>
<dbReference type="SMART" id="SM00249">
    <property type="entry name" value="PHD"/>
    <property type="match status" value="2"/>
</dbReference>
<dbReference type="Proteomes" id="UP001642540">
    <property type="component" value="Unassembled WGS sequence"/>
</dbReference>
<sequence length="338" mass="38164">MEKITVENNNCRCILCLKTTIDEVRLGPMYRRDGVVGHYFCILFSSGLPQNGVSDNDGILGFLPSDIMKEVHRVKLTRLKCVFCKSKNAFVGCSVKTCRRIWHFECGSENGIHHQFFGKYEAFCSKHSNLPRTIGQHSGRNLRGRTCPICFSGFQRGDSPVFGSCCKSSYFHRRCVQEYALSSGSLFKCPTCSKRSFQRDAEWQGVFVPEKDASWELEPNAFQDLSRRRLRCDCNQCLCPQGRKFRDIHTEGQWYIVRCVLCGGTATHVECGQVNDIVKWACGTCKSVALPIPRNNRGQIDNYSGGTDDSSDSDDDLFQPINVKRKRNVSGKGVTKKS</sequence>
<evidence type="ECO:0000256" key="1">
    <source>
        <dbReference type="ARBA" id="ARBA00022723"/>
    </source>
</evidence>
<dbReference type="SUPFAM" id="SSF57903">
    <property type="entry name" value="FYVE/PHD zinc finger"/>
    <property type="match status" value="1"/>
</dbReference>
<evidence type="ECO:0000256" key="4">
    <source>
        <dbReference type="PROSITE-ProRule" id="PRU00175"/>
    </source>
</evidence>
<gene>
    <name evidence="8" type="ORF">ODALV1_LOCUS6995</name>
</gene>
<evidence type="ECO:0000256" key="5">
    <source>
        <dbReference type="SAM" id="MobiDB-lite"/>
    </source>
</evidence>
<dbReference type="Pfam" id="PF13639">
    <property type="entry name" value="zf-RING_2"/>
    <property type="match status" value="1"/>
</dbReference>
<dbReference type="SUPFAM" id="SSF57850">
    <property type="entry name" value="RING/U-box"/>
    <property type="match status" value="1"/>
</dbReference>
<dbReference type="Pfam" id="PF26054">
    <property type="entry name" value="PHD_G2E3"/>
    <property type="match status" value="1"/>
</dbReference>
<feature type="region of interest" description="Disordered" evidence="5">
    <location>
        <begin position="297"/>
        <end position="338"/>
    </location>
</feature>
<dbReference type="PROSITE" id="PS50089">
    <property type="entry name" value="ZF_RING_2"/>
    <property type="match status" value="1"/>
</dbReference>
<protein>
    <recommendedName>
        <fullName evidence="10">PHD finger protein 7</fullName>
    </recommendedName>
</protein>
<feature type="domain" description="RING-type" evidence="6">
    <location>
        <begin position="147"/>
        <end position="193"/>
    </location>
</feature>
<evidence type="ECO:0000259" key="7">
    <source>
        <dbReference type="PROSITE" id="PS51805"/>
    </source>
</evidence>
<dbReference type="InterPro" id="IPR013083">
    <property type="entry name" value="Znf_RING/FYVE/PHD"/>
</dbReference>
<keyword evidence="2 4" id="KW-0863">Zinc-finger</keyword>
<keyword evidence="9" id="KW-1185">Reference proteome</keyword>
<organism evidence="8 9">
    <name type="scientific">Orchesella dallaii</name>
    <dbReference type="NCBI Taxonomy" id="48710"/>
    <lineage>
        <taxon>Eukaryota</taxon>
        <taxon>Metazoa</taxon>
        <taxon>Ecdysozoa</taxon>
        <taxon>Arthropoda</taxon>
        <taxon>Hexapoda</taxon>
        <taxon>Collembola</taxon>
        <taxon>Entomobryomorpha</taxon>
        <taxon>Entomobryoidea</taxon>
        <taxon>Orchesellidae</taxon>
        <taxon>Orchesellinae</taxon>
        <taxon>Orchesella</taxon>
    </lineage>
</organism>
<dbReference type="InterPro" id="IPR034732">
    <property type="entry name" value="EPHD"/>
</dbReference>
<dbReference type="InterPro" id="IPR001841">
    <property type="entry name" value="Znf_RING"/>
</dbReference>
<keyword evidence="3" id="KW-0862">Zinc</keyword>
<feature type="compositionally biased region" description="Basic residues" evidence="5">
    <location>
        <begin position="323"/>
        <end position="338"/>
    </location>
</feature>
<feature type="domain" description="PHD-type" evidence="7">
    <location>
        <begin position="11"/>
        <end position="128"/>
    </location>
</feature>
<evidence type="ECO:0000313" key="8">
    <source>
        <dbReference type="EMBL" id="CAL8088248.1"/>
    </source>
</evidence>
<dbReference type="InterPro" id="IPR001965">
    <property type="entry name" value="Znf_PHD"/>
</dbReference>
<evidence type="ECO:0008006" key="10">
    <source>
        <dbReference type="Google" id="ProtNLM"/>
    </source>
</evidence>
<evidence type="ECO:0000256" key="3">
    <source>
        <dbReference type="ARBA" id="ARBA00022833"/>
    </source>
</evidence>
<keyword evidence="1" id="KW-0479">Metal-binding</keyword>
<dbReference type="PANTHER" id="PTHR12420">
    <property type="entry name" value="PHD FINGER PROTEIN"/>
    <property type="match status" value="1"/>
</dbReference>
<dbReference type="PANTHER" id="PTHR12420:SF42">
    <property type="entry name" value="G2_M PHASE-SPECIFIC E3 UBIQUITIN-PROTEIN LIGASE"/>
    <property type="match status" value="1"/>
</dbReference>
<name>A0ABP1Q5Q2_9HEXA</name>
<evidence type="ECO:0000313" key="9">
    <source>
        <dbReference type="Proteomes" id="UP001642540"/>
    </source>
</evidence>